<evidence type="ECO:0000256" key="1">
    <source>
        <dbReference type="ARBA" id="ARBA00010835"/>
    </source>
</evidence>
<evidence type="ECO:0000256" key="3">
    <source>
        <dbReference type="ARBA" id="ARBA00022917"/>
    </source>
</evidence>
<gene>
    <name evidence="8" type="ORF">DAPK24_048170</name>
</gene>
<proteinExistence type="inferred from homology"/>
<dbReference type="InterPro" id="IPR000352">
    <property type="entry name" value="Pep_chain_release_fac_I"/>
</dbReference>
<evidence type="ECO:0000256" key="4">
    <source>
        <dbReference type="ARBA" id="ARBA00067174"/>
    </source>
</evidence>
<dbReference type="PROSITE" id="PS00745">
    <property type="entry name" value="RF_PROK_I"/>
    <property type="match status" value="1"/>
</dbReference>
<accession>A0AAV5R9I9</accession>
<dbReference type="EMBL" id="BTGB01000009">
    <property type="protein sequence ID" value="GMM48219.1"/>
    <property type="molecule type" value="Genomic_DNA"/>
</dbReference>
<dbReference type="Pfam" id="PF00472">
    <property type="entry name" value="RF-1"/>
    <property type="match status" value="1"/>
</dbReference>
<evidence type="ECO:0000256" key="5">
    <source>
        <dbReference type="SAM" id="Coils"/>
    </source>
</evidence>
<dbReference type="PANTHER" id="PTHR43804">
    <property type="entry name" value="LD18447P"/>
    <property type="match status" value="1"/>
</dbReference>
<evidence type="ECO:0000256" key="2">
    <source>
        <dbReference type="ARBA" id="ARBA00022481"/>
    </source>
</evidence>
<feature type="compositionally biased region" description="Basic and acidic residues" evidence="6">
    <location>
        <begin position="355"/>
        <end position="366"/>
    </location>
</feature>
<protein>
    <recommendedName>
        <fullName evidence="4">Peptide chain release factor 1, mitochondrial</fullName>
    </recommendedName>
</protein>
<keyword evidence="3" id="KW-0648">Protein biosynthesis</keyword>
<dbReference type="Gene3D" id="6.10.140.1950">
    <property type="match status" value="1"/>
</dbReference>
<keyword evidence="9" id="KW-1185">Reference proteome</keyword>
<evidence type="ECO:0000259" key="7">
    <source>
        <dbReference type="PROSITE" id="PS00745"/>
    </source>
</evidence>
<dbReference type="InterPro" id="IPR005139">
    <property type="entry name" value="PCRF"/>
</dbReference>
<dbReference type="InterPro" id="IPR050057">
    <property type="entry name" value="Prokaryotic/Mito_RF"/>
</dbReference>
<dbReference type="Pfam" id="PF03462">
    <property type="entry name" value="PCRF"/>
    <property type="match status" value="1"/>
</dbReference>
<comment type="caution">
    <text evidence="8">The sequence shown here is derived from an EMBL/GenBank/DDBJ whole genome shotgun (WGS) entry which is preliminary data.</text>
</comment>
<dbReference type="InterPro" id="IPR045853">
    <property type="entry name" value="Pep_chain_release_fac_I_sf"/>
</dbReference>
<dbReference type="Gene3D" id="3.30.70.1660">
    <property type="match status" value="2"/>
</dbReference>
<evidence type="ECO:0000256" key="6">
    <source>
        <dbReference type="SAM" id="MobiDB-lite"/>
    </source>
</evidence>
<keyword evidence="2" id="KW-0488">Methylation</keyword>
<comment type="similarity">
    <text evidence="1">Belongs to the prokaryotic/mitochondrial release factor family.</text>
</comment>
<evidence type="ECO:0000313" key="8">
    <source>
        <dbReference type="EMBL" id="GMM48219.1"/>
    </source>
</evidence>
<dbReference type="GO" id="GO:0032543">
    <property type="term" value="P:mitochondrial translation"/>
    <property type="evidence" value="ECO:0007669"/>
    <property type="project" value="UniProtKB-ARBA"/>
</dbReference>
<reference evidence="8 9" key="1">
    <citation type="journal article" date="2023" name="Elife">
        <title>Identification of key yeast species and microbe-microbe interactions impacting larval growth of Drosophila in the wild.</title>
        <authorList>
            <person name="Mure A."/>
            <person name="Sugiura Y."/>
            <person name="Maeda R."/>
            <person name="Honda K."/>
            <person name="Sakurai N."/>
            <person name="Takahashi Y."/>
            <person name="Watada M."/>
            <person name="Katoh T."/>
            <person name="Gotoh A."/>
            <person name="Gotoh Y."/>
            <person name="Taniguchi I."/>
            <person name="Nakamura K."/>
            <person name="Hayashi T."/>
            <person name="Katayama T."/>
            <person name="Uemura T."/>
            <person name="Hattori Y."/>
        </authorList>
    </citation>
    <scope>NUCLEOTIDE SEQUENCE [LARGE SCALE GENOMIC DNA]</scope>
    <source>
        <strain evidence="8 9">PK-24</strain>
    </source>
</reference>
<dbReference type="PANTHER" id="PTHR43804:SF7">
    <property type="entry name" value="LD18447P"/>
    <property type="match status" value="1"/>
</dbReference>
<name>A0AAV5R9I9_PICKL</name>
<feature type="domain" description="Prokaryotic-type class I peptide chain release factors" evidence="7">
    <location>
        <begin position="300"/>
        <end position="316"/>
    </location>
</feature>
<evidence type="ECO:0000313" key="9">
    <source>
        <dbReference type="Proteomes" id="UP001378960"/>
    </source>
</evidence>
<dbReference type="Proteomes" id="UP001378960">
    <property type="component" value="Unassembled WGS sequence"/>
</dbReference>
<dbReference type="SUPFAM" id="SSF75620">
    <property type="entry name" value="Release factor"/>
    <property type="match status" value="1"/>
</dbReference>
<sequence>MFNNNIRYLTRIYCNNTIGIKPFHLFIRNNSSSSSSTNIPNVIINDALNENVQLSLDNIHQIKLEKLHPALLQKADSMKNDLKLLELKLQESSINFSIEDNKNYSNLSNFIVTYNNFIELRENYKELLEMINNVDEDDQLKHEAKLELFSIIPSFINSINKLKSNLLPKHPFYDKSTIIELRPGAGGHEANIFTNDLLNMYIKYCQFNQWPYEILSKTDHISGSGIIDATLQINYNGSYDRLRHEAGVHRVQRIPTTETKGRVHTSASGVVVLPKIDDNNSNSSLIRQFKPDELKIDVMRASGAGGQHVNTTESAVRITHLPTGIVVSIQDERSQHKNKDKALTILRSRLVEKELRERQEKERNERTNQVSSVDRSDKIRTYNFQQNRVTDHRCNFTLYDLDGCMNGTKLDLIIDQVEKKEADNAALELIKDIESK</sequence>
<keyword evidence="5" id="KW-0175">Coiled coil</keyword>
<dbReference type="SMART" id="SM00937">
    <property type="entry name" value="PCRF"/>
    <property type="match status" value="1"/>
</dbReference>
<feature type="coiled-coil region" evidence="5">
    <location>
        <begin position="75"/>
        <end position="137"/>
    </location>
</feature>
<dbReference type="FunFam" id="3.30.160.20:FF:000004">
    <property type="entry name" value="Peptide chain release factor 1"/>
    <property type="match status" value="1"/>
</dbReference>
<feature type="region of interest" description="Disordered" evidence="6">
    <location>
        <begin position="355"/>
        <end position="374"/>
    </location>
</feature>
<dbReference type="GO" id="GO:0005739">
    <property type="term" value="C:mitochondrion"/>
    <property type="evidence" value="ECO:0007669"/>
    <property type="project" value="UniProtKB-ARBA"/>
</dbReference>
<dbReference type="Gene3D" id="3.30.160.20">
    <property type="match status" value="1"/>
</dbReference>
<dbReference type="AlphaFoldDB" id="A0AAV5R9I9"/>
<organism evidence="8 9">
    <name type="scientific">Pichia kluyveri</name>
    <name type="common">Yeast</name>
    <dbReference type="NCBI Taxonomy" id="36015"/>
    <lineage>
        <taxon>Eukaryota</taxon>
        <taxon>Fungi</taxon>
        <taxon>Dikarya</taxon>
        <taxon>Ascomycota</taxon>
        <taxon>Saccharomycotina</taxon>
        <taxon>Pichiomycetes</taxon>
        <taxon>Pichiales</taxon>
        <taxon>Pichiaceae</taxon>
        <taxon>Pichia</taxon>
    </lineage>
</organism>
<dbReference type="GO" id="GO:0003747">
    <property type="term" value="F:translation release factor activity"/>
    <property type="evidence" value="ECO:0007669"/>
    <property type="project" value="InterPro"/>
</dbReference>